<reference evidence="3" key="1">
    <citation type="submission" date="2022-03" db="EMBL/GenBank/DDBJ databases">
        <title>A functionally conserved STORR gene fusion in Papaver species that diverged 16.8 million years ago.</title>
        <authorList>
            <person name="Catania T."/>
        </authorList>
    </citation>
    <scope>NUCLEOTIDE SEQUENCE</scope>
    <source>
        <strain evidence="3">S-191538</strain>
    </source>
</reference>
<dbReference type="InterPro" id="IPR001623">
    <property type="entry name" value="DnaJ_domain"/>
</dbReference>
<dbReference type="InterPro" id="IPR024593">
    <property type="entry name" value="DUF3444"/>
</dbReference>
<dbReference type="SUPFAM" id="SSF46565">
    <property type="entry name" value="Chaperone J-domain"/>
    <property type="match status" value="1"/>
</dbReference>
<name>A0AA41UYR1_PAPNU</name>
<gene>
    <name evidence="3" type="ORF">MKW94_005996</name>
</gene>
<dbReference type="PROSITE" id="PS50076">
    <property type="entry name" value="DNAJ_2"/>
    <property type="match status" value="1"/>
</dbReference>
<feature type="region of interest" description="Disordered" evidence="1">
    <location>
        <begin position="157"/>
        <end position="180"/>
    </location>
</feature>
<dbReference type="Gene3D" id="1.10.287.110">
    <property type="entry name" value="DnaJ domain"/>
    <property type="match status" value="1"/>
</dbReference>
<evidence type="ECO:0000313" key="3">
    <source>
        <dbReference type="EMBL" id="MCL7025324.1"/>
    </source>
</evidence>
<protein>
    <recommendedName>
        <fullName evidence="2">J domain-containing protein</fullName>
    </recommendedName>
</protein>
<dbReference type="Pfam" id="PF11926">
    <property type="entry name" value="DUF3444"/>
    <property type="match status" value="1"/>
</dbReference>
<comment type="caution">
    <text evidence="3">The sequence shown here is derived from an EMBL/GenBank/DDBJ whole genome shotgun (WGS) entry which is preliminary data.</text>
</comment>
<dbReference type="InterPro" id="IPR036869">
    <property type="entry name" value="J_dom_sf"/>
</dbReference>
<sequence>MVGVETEAEIRRRVALILMKHSDYVGARSKLLDTHKAIPGLEYIDELIKICEMACAVESKLEGSGIDWYSILQINKTANESDIESKYKELTRALEPVKNKFPDIQSALGLIEQAYSVFSDREKRYKLKYRRAACLVRCGSAEPLDVAHSDTVNINTRVTSQSSSGTKRNVSKGSDESNNLICNSQEQPLKRVRSLGGLGDCEVIAETQSLNKTVGIFCVREASSDTAKSKSRLNEVGGSLGRSSESPLKAMGHKVPSLHYYELSNHRKSHVFAAGQFLAFYDQENMPRLYAQIHRIETCYKKETNSNTENTLYVRWLRPAPVSPDEKKWHEVGLPVSCGFFKLDSGKTDKFNIEVGSSPVFSHLISPEVWALYKDWKPFDWCRDPKTRKGCKFQLVEILRGYSIRAGVKVAFLVKVSGYETIFRSSGLSCEIAARNLFGFSHNIPVRSRGDMWSLFGGMVLELDPLSIPEDVVVDTVATESSIGSRMKHQNM</sequence>
<dbReference type="PRINTS" id="PR00625">
    <property type="entry name" value="JDOMAIN"/>
</dbReference>
<dbReference type="Pfam" id="PF00226">
    <property type="entry name" value="DnaJ"/>
    <property type="match status" value="1"/>
</dbReference>
<dbReference type="AlphaFoldDB" id="A0AA41UYR1"/>
<dbReference type="Proteomes" id="UP001177140">
    <property type="component" value="Unassembled WGS sequence"/>
</dbReference>
<organism evidence="3 4">
    <name type="scientific">Papaver nudicaule</name>
    <name type="common">Iceland poppy</name>
    <dbReference type="NCBI Taxonomy" id="74823"/>
    <lineage>
        <taxon>Eukaryota</taxon>
        <taxon>Viridiplantae</taxon>
        <taxon>Streptophyta</taxon>
        <taxon>Embryophyta</taxon>
        <taxon>Tracheophyta</taxon>
        <taxon>Spermatophyta</taxon>
        <taxon>Magnoliopsida</taxon>
        <taxon>Ranunculales</taxon>
        <taxon>Papaveraceae</taxon>
        <taxon>Papaveroideae</taxon>
        <taxon>Papaver</taxon>
    </lineage>
</organism>
<proteinExistence type="predicted"/>
<dbReference type="SMART" id="SM00271">
    <property type="entry name" value="DnaJ"/>
    <property type="match status" value="1"/>
</dbReference>
<evidence type="ECO:0000259" key="2">
    <source>
        <dbReference type="PROSITE" id="PS50076"/>
    </source>
</evidence>
<feature type="region of interest" description="Disordered" evidence="1">
    <location>
        <begin position="228"/>
        <end position="248"/>
    </location>
</feature>
<keyword evidence="4" id="KW-1185">Reference proteome</keyword>
<evidence type="ECO:0000256" key="1">
    <source>
        <dbReference type="SAM" id="MobiDB-lite"/>
    </source>
</evidence>
<dbReference type="EMBL" id="JAJJMA010044119">
    <property type="protein sequence ID" value="MCL7025324.1"/>
    <property type="molecule type" value="Genomic_DNA"/>
</dbReference>
<evidence type="ECO:0000313" key="4">
    <source>
        <dbReference type="Proteomes" id="UP001177140"/>
    </source>
</evidence>
<accession>A0AA41UYR1</accession>
<dbReference type="PANTHER" id="PTHR47374">
    <property type="entry name" value="ENDOSOME ANTIGEN-LIKE PROTEIN, PUTATIVE (DUF3444)-RELATED"/>
    <property type="match status" value="1"/>
</dbReference>
<dbReference type="PANTHER" id="PTHR47374:SF2">
    <property type="entry name" value="OS01G0927400 PROTEIN"/>
    <property type="match status" value="1"/>
</dbReference>
<feature type="domain" description="J" evidence="2">
    <location>
        <begin position="67"/>
        <end position="133"/>
    </location>
</feature>
<dbReference type="CDD" id="cd06257">
    <property type="entry name" value="DnaJ"/>
    <property type="match status" value="1"/>
</dbReference>